<dbReference type="EMBL" id="LAZR01051197">
    <property type="protein sequence ID" value="KKK85679.1"/>
    <property type="molecule type" value="Genomic_DNA"/>
</dbReference>
<dbReference type="Pfam" id="PF00043">
    <property type="entry name" value="GST_C"/>
    <property type="match status" value="1"/>
</dbReference>
<dbReference type="AlphaFoldDB" id="A0A0F9B4X5"/>
<dbReference type="SUPFAM" id="SSF52833">
    <property type="entry name" value="Thioredoxin-like"/>
    <property type="match status" value="1"/>
</dbReference>
<evidence type="ECO:0000313" key="3">
    <source>
        <dbReference type="EMBL" id="KKK85679.1"/>
    </source>
</evidence>
<proteinExistence type="predicted"/>
<dbReference type="Pfam" id="PF02798">
    <property type="entry name" value="GST_N"/>
    <property type="match status" value="1"/>
</dbReference>
<feature type="domain" description="GST N-terminal" evidence="1">
    <location>
        <begin position="1"/>
        <end position="82"/>
    </location>
</feature>
<dbReference type="Gene3D" id="1.20.1050.10">
    <property type="match status" value="1"/>
</dbReference>
<dbReference type="SFLD" id="SFLDG01151">
    <property type="entry name" value="Main.2:_Nu-like"/>
    <property type="match status" value="1"/>
</dbReference>
<name>A0A0F9B4X5_9ZZZZ</name>
<gene>
    <name evidence="3" type="ORF">LCGC14_2770870</name>
</gene>
<dbReference type="CDD" id="cd03048">
    <property type="entry name" value="GST_N_Ure2p_like"/>
    <property type="match status" value="1"/>
</dbReference>
<dbReference type="SFLD" id="SFLDS00019">
    <property type="entry name" value="Glutathione_Transferase_(cytos"/>
    <property type="match status" value="1"/>
</dbReference>
<dbReference type="InterPro" id="IPR010987">
    <property type="entry name" value="Glutathione-S-Trfase_C-like"/>
</dbReference>
<dbReference type="InterPro" id="IPR004045">
    <property type="entry name" value="Glutathione_S-Trfase_N"/>
</dbReference>
<dbReference type="PROSITE" id="PS50404">
    <property type="entry name" value="GST_NTER"/>
    <property type="match status" value="1"/>
</dbReference>
<evidence type="ECO:0008006" key="4">
    <source>
        <dbReference type="Google" id="ProtNLM"/>
    </source>
</evidence>
<comment type="caution">
    <text evidence="3">The sequence shown here is derived from an EMBL/GenBank/DDBJ whole genome shotgun (WGS) entry which is preliminary data.</text>
</comment>
<dbReference type="CDD" id="cd10291">
    <property type="entry name" value="GST_C_YfcG_like"/>
    <property type="match status" value="1"/>
</dbReference>
<dbReference type="InterPro" id="IPR036249">
    <property type="entry name" value="Thioredoxin-like_sf"/>
</dbReference>
<dbReference type="Gene3D" id="3.40.30.10">
    <property type="entry name" value="Glutaredoxin"/>
    <property type="match status" value="1"/>
</dbReference>
<dbReference type="PANTHER" id="PTHR44051:SF19">
    <property type="entry name" value="DISULFIDE-BOND OXIDOREDUCTASE YFCG"/>
    <property type="match status" value="1"/>
</dbReference>
<dbReference type="SFLD" id="SFLDG01150">
    <property type="entry name" value="Main.1:_Beta-like"/>
    <property type="match status" value="1"/>
</dbReference>
<dbReference type="InterPro" id="IPR004046">
    <property type="entry name" value="GST_C"/>
</dbReference>
<dbReference type="SUPFAM" id="SSF47616">
    <property type="entry name" value="GST C-terminal domain-like"/>
    <property type="match status" value="1"/>
</dbReference>
<organism evidence="3">
    <name type="scientific">marine sediment metagenome</name>
    <dbReference type="NCBI Taxonomy" id="412755"/>
    <lineage>
        <taxon>unclassified sequences</taxon>
        <taxon>metagenomes</taxon>
        <taxon>ecological metagenomes</taxon>
    </lineage>
</organism>
<dbReference type="InterPro" id="IPR036282">
    <property type="entry name" value="Glutathione-S-Trfase_C_sf"/>
</dbReference>
<dbReference type="PROSITE" id="PS50405">
    <property type="entry name" value="GST_CTER"/>
    <property type="match status" value="1"/>
</dbReference>
<feature type="domain" description="GST C-terminal" evidence="2">
    <location>
        <begin position="85"/>
        <end position="209"/>
    </location>
</feature>
<evidence type="ECO:0000259" key="2">
    <source>
        <dbReference type="PROSITE" id="PS50405"/>
    </source>
</evidence>
<accession>A0A0F9B4X5</accession>
<dbReference type="InterPro" id="IPR040079">
    <property type="entry name" value="Glutathione_S-Trfase"/>
</dbReference>
<dbReference type="PANTHER" id="PTHR44051">
    <property type="entry name" value="GLUTATHIONE S-TRANSFERASE-RELATED"/>
    <property type="match status" value="1"/>
</dbReference>
<sequence length="209" mass="24042">MIDLYTWTTPNGRKVSILLEELGLDYNVHAINIGKDEQHSPEFLKISPNNKIPAIVDHETGVSLMESGAIVWYLAEKHGRFLPEGQVARAEVMQWLMWQMGGFGPMAGQAHHFLHFNPGKAAYAEERFSAEVRRLYAVLDKQLEGRDHICGEYSIADMACWPWVSRYEWQQIDLTEYPNVRAWYQRLRARDAVQKGYHVPKVMGDIPEG</sequence>
<protein>
    <recommendedName>
        <fullName evidence="4">GST N-terminal domain-containing protein</fullName>
    </recommendedName>
</protein>
<evidence type="ECO:0000259" key="1">
    <source>
        <dbReference type="PROSITE" id="PS50404"/>
    </source>
</evidence>
<dbReference type="SFLD" id="SFLDG00358">
    <property type="entry name" value="Main_(cytGST)"/>
    <property type="match status" value="1"/>
</dbReference>
<reference evidence="3" key="1">
    <citation type="journal article" date="2015" name="Nature">
        <title>Complex archaea that bridge the gap between prokaryotes and eukaryotes.</title>
        <authorList>
            <person name="Spang A."/>
            <person name="Saw J.H."/>
            <person name="Jorgensen S.L."/>
            <person name="Zaremba-Niedzwiedzka K."/>
            <person name="Martijn J."/>
            <person name="Lind A.E."/>
            <person name="van Eijk R."/>
            <person name="Schleper C."/>
            <person name="Guy L."/>
            <person name="Ettema T.J."/>
        </authorList>
    </citation>
    <scope>NUCLEOTIDE SEQUENCE</scope>
</reference>